<dbReference type="PANTHER" id="PTHR10730">
    <property type="entry name" value="PROCOLLAGEN-LYSINE,2-OXOGLUTARATE 5-DIOXYGENASE/GLYCOSYLTRANSFERASE 25 FAMILY MEMBER"/>
    <property type="match status" value="1"/>
</dbReference>
<dbReference type="PANTHER" id="PTHR10730:SF45">
    <property type="entry name" value="PROCOLLAGEN-LYSINE,2-OXOGLUTARATE 5-DIOXYGENASE"/>
    <property type="match status" value="1"/>
</dbReference>
<keyword evidence="3" id="KW-1185">Reference proteome</keyword>
<accession>A0ABM7NRU1</accession>
<protein>
    <submittedName>
        <fullName evidence="2">Procollagen-lysine2-oxoglutarate dioxygenase</fullName>
    </submittedName>
</protein>
<proteinExistence type="predicted"/>
<evidence type="ECO:0000313" key="3">
    <source>
        <dbReference type="Proteomes" id="UP001321479"/>
    </source>
</evidence>
<dbReference type="InterPro" id="IPR057589">
    <property type="entry name" value="GT_PLOD"/>
</dbReference>
<name>A0ABM7NRU1_9VIRU</name>
<keyword evidence="2" id="KW-0223">Dioxygenase</keyword>
<keyword evidence="2" id="KW-0560">Oxidoreductase</keyword>
<dbReference type="RefSeq" id="YP_010841491.1">
    <property type="nucleotide sequence ID" value="NC_079139.1"/>
</dbReference>
<dbReference type="GO" id="GO:0051213">
    <property type="term" value="F:dioxygenase activity"/>
    <property type="evidence" value="ECO:0007669"/>
    <property type="project" value="UniProtKB-KW"/>
</dbReference>
<dbReference type="InterPro" id="IPR050757">
    <property type="entry name" value="Collagen_mod_GT25"/>
</dbReference>
<feature type="domain" description="PLOD1-3-like GT" evidence="1">
    <location>
        <begin position="9"/>
        <end position="232"/>
    </location>
</feature>
<evidence type="ECO:0000313" key="2">
    <source>
        <dbReference type="EMBL" id="BCS82883.1"/>
    </source>
</evidence>
<organism evidence="2 3">
    <name type="scientific">Cotonvirus japonicus</name>
    <dbReference type="NCBI Taxonomy" id="2811091"/>
    <lineage>
        <taxon>Viruses</taxon>
        <taxon>Varidnaviria</taxon>
        <taxon>Bamfordvirae</taxon>
        <taxon>Nucleocytoviricota</taxon>
        <taxon>Megaviricetes</taxon>
        <taxon>Imitervirales</taxon>
        <taxon>Mimiviridae</taxon>
        <taxon>Megamimivirinae</taxon>
        <taxon>Cotonvirus</taxon>
        <taxon>Cotonvirus japonicum</taxon>
    </lineage>
</organism>
<reference evidence="2 3" key="1">
    <citation type="submission" date="2021-02" db="EMBL/GenBank/DDBJ databases">
        <title>Cotonvirus japonicus, which uses Golgi apparatus of host cells for its virion factory, phylogenetically links tailed tupanvirus and icosahedral mimivirus.</title>
        <authorList>
            <person name="Takahashi H."/>
            <person name="Fukaya S."/>
            <person name="Song C."/>
            <person name="Murata K."/>
            <person name="Takemura M."/>
        </authorList>
    </citation>
    <scope>NUCLEOTIDE SEQUENCE [LARGE SCALE GENOMIC DNA]</scope>
</reference>
<dbReference type="GeneID" id="80558088"/>
<evidence type="ECO:0000259" key="1">
    <source>
        <dbReference type="Pfam" id="PF25342"/>
    </source>
</evidence>
<dbReference type="Pfam" id="PF25342">
    <property type="entry name" value="GT_PLOD"/>
    <property type="match status" value="1"/>
</dbReference>
<dbReference type="EMBL" id="AP024483">
    <property type="protein sequence ID" value="BCS82883.1"/>
    <property type="molecule type" value="Genomic_DNA"/>
</dbReference>
<sequence length="454" mass="52715">MQNDDLLILGIGISLKKNDGLLRFEHFCKTHDLNYQIVGEGKEWRGGNLSVEAGGGQKINELIACLENLSDNKLLVICDTFDVIPLAGYQEIVDKFNMICGENNILVASEKICWPDAKLASSYPQVNTKYKYLNSGTFIGYRNVIYDILKDSNISDTDDDQLLLTNKFLSGERIILDYKCELFQAMYKCDEDLIVHKNRVFNKYTNTYPVFIHGNGPAKFFLNSVENYLFSNTINHSYTCKKINSLKFEPKVFIALYIDSNNISNLKLFMSHVSNINYKNKEIYLYDKSNNEQIEKLFKLTYPNFKKGVLSYCFDDFKQSDCEYYFLLEQNCLITNKNILHELIPMCNDYHRVLSPMLRNLSNTSSTNFWGKLTSGGYYERSNDYLDIANYNLRGLWNVPYVYGAILMHKSIITDWDLSFDKYNGDRDMNLCFNLRKHTIFIYSININEYGHLA</sequence>
<dbReference type="Proteomes" id="UP001321479">
    <property type="component" value="Segment"/>
</dbReference>